<evidence type="ECO:0000313" key="4">
    <source>
        <dbReference type="WBParaSite" id="EVEC_0001181501-mRNA-1"/>
    </source>
</evidence>
<dbReference type="Proteomes" id="UP000274131">
    <property type="component" value="Unassembled WGS sequence"/>
</dbReference>
<accession>A0A0N4VLP7</accession>
<sequence>FSADADSRHANGTPHRSLEPGSNKERLRPYDDYEEEEESERWNSEKSWREAVAVRDEIVSYKTLGDKIIKFVSERGPQDVDKIPEFLRDEFGSVIKATSFKEGSWLNLVKALIRRGSHSNLRLNGNKIGLREHFDEFVPRDHQRDENYDLIAQEVHNLLLSAPGYKLPIQEILDRHVVSSLSSLLVIQNVYKGIFEWDISNGTLFCLKPGAFFKKKFEDDASSFRSGSLRNRSGEVPQIELCDLWMERTGGENFFFGVSFVLKEPCLKRKREFFQYEIDQFYSERWSDPVYEIDSFEEGLCCIIFENCPNHGKHYYRARVLRLKGAKLVVSLIDYSKILSFVHRENARKMEEEFLKVASFGVDITTEEFVIVPNKMEEIEKTFFDLRYLFLSTVESVYAKINFKQNTETYELSEVFIDQYFSVPSFFINKGLIECNSN</sequence>
<protein>
    <submittedName>
        <fullName evidence="4">Tudor domain-containing protein</fullName>
    </submittedName>
</protein>
<feature type="compositionally biased region" description="Basic and acidic residues" evidence="1">
    <location>
        <begin position="16"/>
        <end position="31"/>
    </location>
</feature>
<dbReference type="AlphaFoldDB" id="A0A0N4VLP7"/>
<proteinExistence type="predicted"/>
<reference evidence="2 3" key="2">
    <citation type="submission" date="2018-10" db="EMBL/GenBank/DDBJ databases">
        <authorList>
            <consortium name="Pathogen Informatics"/>
        </authorList>
    </citation>
    <scope>NUCLEOTIDE SEQUENCE [LARGE SCALE GENOMIC DNA]</scope>
</reference>
<dbReference type="OrthoDB" id="5848770at2759"/>
<evidence type="ECO:0000256" key="1">
    <source>
        <dbReference type="SAM" id="MobiDB-lite"/>
    </source>
</evidence>
<reference evidence="4" key="1">
    <citation type="submission" date="2017-02" db="UniProtKB">
        <authorList>
            <consortium name="WormBaseParasite"/>
        </authorList>
    </citation>
    <scope>IDENTIFICATION</scope>
</reference>
<keyword evidence="3" id="KW-1185">Reference proteome</keyword>
<dbReference type="Gene3D" id="2.30.30.140">
    <property type="match status" value="1"/>
</dbReference>
<organism evidence="4">
    <name type="scientific">Enterobius vermicularis</name>
    <name type="common">Human pinworm</name>
    <dbReference type="NCBI Taxonomy" id="51028"/>
    <lineage>
        <taxon>Eukaryota</taxon>
        <taxon>Metazoa</taxon>
        <taxon>Ecdysozoa</taxon>
        <taxon>Nematoda</taxon>
        <taxon>Chromadorea</taxon>
        <taxon>Rhabditida</taxon>
        <taxon>Spirurina</taxon>
        <taxon>Oxyuridomorpha</taxon>
        <taxon>Oxyuroidea</taxon>
        <taxon>Oxyuridae</taxon>
        <taxon>Enterobius</taxon>
    </lineage>
</organism>
<dbReference type="WBParaSite" id="EVEC_0001181501-mRNA-1">
    <property type="protein sequence ID" value="EVEC_0001181501-mRNA-1"/>
    <property type="gene ID" value="EVEC_0001181501"/>
</dbReference>
<evidence type="ECO:0000313" key="3">
    <source>
        <dbReference type="Proteomes" id="UP000274131"/>
    </source>
</evidence>
<feature type="region of interest" description="Disordered" evidence="1">
    <location>
        <begin position="1"/>
        <end position="43"/>
    </location>
</feature>
<evidence type="ECO:0000313" key="2">
    <source>
        <dbReference type="EMBL" id="VDD96342.1"/>
    </source>
</evidence>
<gene>
    <name evidence="2" type="ORF">EVEC_LOCUS11093</name>
</gene>
<name>A0A0N4VLP7_ENTVE</name>
<dbReference type="EMBL" id="UXUI01011567">
    <property type="protein sequence ID" value="VDD96342.1"/>
    <property type="molecule type" value="Genomic_DNA"/>
</dbReference>